<proteinExistence type="predicted"/>
<feature type="compositionally biased region" description="Basic and acidic residues" evidence="1">
    <location>
        <begin position="21"/>
        <end position="44"/>
    </location>
</feature>
<evidence type="ECO:0000313" key="2">
    <source>
        <dbReference type="EMBL" id="GIY87260.1"/>
    </source>
</evidence>
<reference evidence="2 3" key="1">
    <citation type="submission" date="2021-06" db="EMBL/GenBank/DDBJ databases">
        <title>Caerostris extrusa draft genome.</title>
        <authorList>
            <person name="Kono N."/>
            <person name="Arakawa K."/>
        </authorList>
    </citation>
    <scope>NUCLEOTIDE SEQUENCE [LARGE SCALE GENOMIC DNA]</scope>
</reference>
<evidence type="ECO:0000313" key="3">
    <source>
        <dbReference type="Proteomes" id="UP001054945"/>
    </source>
</evidence>
<keyword evidence="3" id="KW-1185">Reference proteome</keyword>
<dbReference type="Proteomes" id="UP001054945">
    <property type="component" value="Unassembled WGS sequence"/>
</dbReference>
<protein>
    <submittedName>
        <fullName evidence="2">Uncharacterized protein</fullName>
    </submittedName>
</protein>
<dbReference type="EMBL" id="BPLR01016914">
    <property type="protein sequence ID" value="GIY87260.1"/>
    <property type="molecule type" value="Genomic_DNA"/>
</dbReference>
<dbReference type="AlphaFoldDB" id="A0AAV4WZ86"/>
<accession>A0AAV4WZ86</accession>
<feature type="region of interest" description="Disordered" evidence="1">
    <location>
        <begin position="1"/>
        <end position="55"/>
    </location>
</feature>
<gene>
    <name evidence="2" type="ORF">CEXT_431031</name>
</gene>
<comment type="caution">
    <text evidence="2">The sequence shown here is derived from an EMBL/GenBank/DDBJ whole genome shotgun (WGS) entry which is preliminary data.</text>
</comment>
<name>A0AAV4WZ86_CAEEX</name>
<evidence type="ECO:0000256" key="1">
    <source>
        <dbReference type="SAM" id="MobiDB-lite"/>
    </source>
</evidence>
<organism evidence="2 3">
    <name type="scientific">Caerostris extrusa</name>
    <name type="common">Bark spider</name>
    <name type="synonym">Caerostris bankana</name>
    <dbReference type="NCBI Taxonomy" id="172846"/>
    <lineage>
        <taxon>Eukaryota</taxon>
        <taxon>Metazoa</taxon>
        <taxon>Ecdysozoa</taxon>
        <taxon>Arthropoda</taxon>
        <taxon>Chelicerata</taxon>
        <taxon>Arachnida</taxon>
        <taxon>Araneae</taxon>
        <taxon>Araneomorphae</taxon>
        <taxon>Entelegynae</taxon>
        <taxon>Araneoidea</taxon>
        <taxon>Araneidae</taxon>
        <taxon>Caerostris</taxon>
    </lineage>
</organism>
<sequence>MLPDRLTKGHHQSIVIKRAISQKERSSSEKENSLGKRTENENKDSLMGGGGFDGIPTHKRYHQSIVIKRAISQEGTIIIKKKTLWEKRTGNENKDSLMEGWRWFR</sequence>